<protein>
    <recommendedName>
        <fullName evidence="3">Saposin B-type domain-containing protein</fullName>
    </recommendedName>
</protein>
<dbReference type="Proteomes" id="UP001194746">
    <property type="component" value="Unassembled WGS sequence"/>
</dbReference>
<comment type="caution">
    <text evidence="4">The sequence shown here is derived from an EMBL/GenBank/DDBJ whole genome shotgun (WGS) entry which is preliminary data.</text>
</comment>
<evidence type="ECO:0000256" key="2">
    <source>
        <dbReference type="SAM" id="Phobius"/>
    </source>
</evidence>
<dbReference type="InterPro" id="IPR008139">
    <property type="entry name" value="SaposinB_dom"/>
</dbReference>
<dbReference type="PROSITE" id="PS50015">
    <property type="entry name" value="SAP_B"/>
    <property type="match status" value="1"/>
</dbReference>
<accession>A0AAD4CR42</accession>
<proteinExistence type="predicted"/>
<keyword evidence="2" id="KW-1133">Transmembrane helix</keyword>
<evidence type="ECO:0000259" key="3">
    <source>
        <dbReference type="PROSITE" id="PS50015"/>
    </source>
</evidence>
<dbReference type="EMBL" id="VCAU01000021">
    <property type="protein sequence ID" value="KAF9891051.1"/>
    <property type="molecule type" value="Genomic_DNA"/>
</dbReference>
<dbReference type="AlphaFoldDB" id="A0AAD4CR42"/>
<evidence type="ECO:0000256" key="1">
    <source>
        <dbReference type="ARBA" id="ARBA00023157"/>
    </source>
</evidence>
<keyword evidence="1" id="KW-1015">Disulfide bond</keyword>
<name>A0AAD4CR42_ASPNN</name>
<reference evidence="4" key="2">
    <citation type="submission" date="2020-02" db="EMBL/GenBank/DDBJ databases">
        <authorList>
            <person name="Gilchrist C.L.M."/>
            <person name="Chooi Y.-H."/>
        </authorList>
    </citation>
    <scope>NUCLEOTIDE SEQUENCE</scope>
    <source>
        <strain evidence="4">MST-FP2251</strain>
    </source>
</reference>
<keyword evidence="5" id="KW-1185">Reference proteome</keyword>
<feature type="domain" description="Saposin B-type" evidence="3">
    <location>
        <begin position="37"/>
        <end position="117"/>
    </location>
</feature>
<reference evidence="4" key="1">
    <citation type="journal article" date="2019" name="Beilstein J. Org. Chem.">
        <title>Nanangenines: drimane sesquiterpenoids as the dominant metabolite cohort of a novel Australian fungus, Aspergillus nanangensis.</title>
        <authorList>
            <person name="Lacey H.J."/>
            <person name="Gilchrist C.L.M."/>
            <person name="Crombie A."/>
            <person name="Kalaitzis J.A."/>
            <person name="Vuong D."/>
            <person name="Rutledge P.J."/>
            <person name="Turner P."/>
            <person name="Pitt J.I."/>
            <person name="Lacey E."/>
            <person name="Chooi Y.H."/>
            <person name="Piggott A.M."/>
        </authorList>
    </citation>
    <scope>NUCLEOTIDE SEQUENCE</scope>
    <source>
        <strain evidence="4">MST-FP2251</strain>
    </source>
</reference>
<evidence type="ECO:0000313" key="4">
    <source>
        <dbReference type="EMBL" id="KAF9891051.1"/>
    </source>
</evidence>
<gene>
    <name evidence="4" type="ORF">FE257_004986</name>
</gene>
<evidence type="ECO:0000313" key="5">
    <source>
        <dbReference type="Proteomes" id="UP001194746"/>
    </source>
</evidence>
<keyword evidence="2" id="KW-0472">Membrane</keyword>
<organism evidence="4 5">
    <name type="scientific">Aspergillus nanangensis</name>
    <dbReference type="NCBI Taxonomy" id="2582783"/>
    <lineage>
        <taxon>Eukaryota</taxon>
        <taxon>Fungi</taxon>
        <taxon>Dikarya</taxon>
        <taxon>Ascomycota</taxon>
        <taxon>Pezizomycotina</taxon>
        <taxon>Eurotiomycetes</taxon>
        <taxon>Eurotiomycetidae</taxon>
        <taxon>Eurotiales</taxon>
        <taxon>Aspergillaceae</taxon>
        <taxon>Aspergillus</taxon>
        <taxon>Aspergillus subgen. Circumdati</taxon>
    </lineage>
</organism>
<sequence length="117" mass="13426">MKFPRISIILSALCLFLLGGGIIFFYAHRPPPEARDRDAYCASCISYASRIDRMIQHNPDVRGNKGFFRYAVDVSCRGALLASHRCPSYRRSFLKDSNRFMYEIENHLEACQAIRAC</sequence>
<feature type="transmembrane region" description="Helical" evidence="2">
    <location>
        <begin position="6"/>
        <end position="27"/>
    </location>
</feature>
<keyword evidence="2" id="KW-0812">Transmembrane</keyword>